<evidence type="ECO:0000313" key="4">
    <source>
        <dbReference type="Proteomes" id="UP000264980"/>
    </source>
</evidence>
<keyword evidence="1 2" id="KW-0732">Signal</keyword>
<dbReference type="EMBL" id="CP013970">
    <property type="protein sequence ID" value="AXF78358.1"/>
    <property type="molecule type" value="Genomic_DNA"/>
</dbReference>
<dbReference type="Gene3D" id="3.30.1450.10">
    <property type="match status" value="1"/>
</dbReference>
<dbReference type="Proteomes" id="UP000264980">
    <property type="component" value="Chromosome"/>
</dbReference>
<evidence type="ECO:0000256" key="1">
    <source>
        <dbReference type="ARBA" id="ARBA00022729"/>
    </source>
</evidence>
<sequence>MKAKVAGALLTLILLSGCASTAGNQSIKNETQQSIASKIFKGRTTKQYIQKQFGEPTRKTTVDTNEDMWFYSIMNSNMSAMSYIPIVGLFSNGTDMKSKALTVTFQGDKVENWSFSESNDSFHNGL</sequence>
<feature type="signal peptide" evidence="2">
    <location>
        <begin position="1"/>
        <end position="21"/>
    </location>
</feature>
<feature type="chain" id="PRO_5016939339" description="Lipoprotein" evidence="2">
    <location>
        <begin position="22"/>
        <end position="126"/>
    </location>
</feature>
<evidence type="ECO:0000256" key="2">
    <source>
        <dbReference type="SAM" id="SignalP"/>
    </source>
</evidence>
<evidence type="ECO:0008006" key="5">
    <source>
        <dbReference type="Google" id="ProtNLM"/>
    </source>
</evidence>
<dbReference type="InterPro" id="IPR037873">
    <property type="entry name" value="BamE-like"/>
</dbReference>
<protein>
    <recommendedName>
        <fullName evidence="5">Lipoprotein</fullName>
    </recommendedName>
</protein>
<evidence type="ECO:0000313" key="3">
    <source>
        <dbReference type="EMBL" id="AXF78358.1"/>
    </source>
</evidence>
<dbReference type="RefSeq" id="WP_233481399.1">
    <property type="nucleotide sequence ID" value="NZ_CP013970.1"/>
</dbReference>
<organism evidence="3 4">
    <name type="scientific">Erwinia tracheiphila</name>
    <dbReference type="NCBI Taxonomy" id="65700"/>
    <lineage>
        <taxon>Bacteria</taxon>
        <taxon>Pseudomonadati</taxon>
        <taxon>Pseudomonadota</taxon>
        <taxon>Gammaproteobacteria</taxon>
        <taxon>Enterobacterales</taxon>
        <taxon>Erwiniaceae</taxon>
        <taxon>Erwinia</taxon>
    </lineage>
</organism>
<name>A0A345CY41_9GAMM</name>
<reference evidence="3 4" key="1">
    <citation type="submission" date="2016-01" db="EMBL/GenBank/DDBJ databases">
        <authorList>
            <person name="Oliw E.H."/>
        </authorList>
    </citation>
    <scope>NUCLEOTIDE SEQUENCE [LARGE SCALE GENOMIC DNA]</scope>
    <source>
        <strain evidence="3 4">MDcuke</strain>
    </source>
</reference>
<accession>A0A345CY41</accession>
<gene>
    <name evidence="3" type="ORF">AV903_23880</name>
</gene>
<dbReference type="AlphaFoldDB" id="A0A345CY41"/>
<dbReference type="PROSITE" id="PS51257">
    <property type="entry name" value="PROKAR_LIPOPROTEIN"/>
    <property type="match status" value="1"/>
</dbReference>
<proteinExistence type="predicted"/>